<evidence type="ECO:0000313" key="1">
    <source>
        <dbReference type="EMBL" id="PGH27712.1"/>
    </source>
</evidence>
<reference evidence="1 2" key="1">
    <citation type="submission" date="2017-10" db="EMBL/GenBank/DDBJ databases">
        <title>Comparative genomics in systemic dimorphic fungi from Ajellomycetaceae.</title>
        <authorList>
            <person name="Munoz J.F."/>
            <person name="Mcewen J.G."/>
            <person name="Clay O.K."/>
            <person name="Cuomo C.A."/>
        </authorList>
    </citation>
    <scope>NUCLEOTIDE SEQUENCE [LARGE SCALE GENOMIC DNA]</scope>
    <source>
        <strain evidence="1 2">UAMH7299</strain>
    </source>
</reference>
<evidence type="ECO:0000313" key="2">
    <source>
        <dbReference type="Proteomes" id="UP000224634"/>
    </source>
</evidence>
<sequence length="70" mass="7910">MSPKLVEDADVYTRYELWLCQDPTSPGSCQWFVAPESFFERPRGLLLCNYIQPKAQGSGWILEGELDGGL</sequence>
<accession>A0A2B7Z3S5</accession>
<keyword evidence="2" id="KW-1185">Reference proteome</keyword>
<dbReference type="EMBL" id="PDNA01000004">
    <property type="protein sequence ID" value="PGH27712.1"/>
    <property type="molecule type" value="Genomic_DNA"/>
</dbReference>
<dbReference type="Proteomes" id="UP000224634">
    <property type="component" value="Unassembled WGS sequence"/>
</dbReference>
<proteinExistence type="predicted"/>
<protein>
    <submittedName>
        <fullName evidence="1">Uncharacterized protein</fullName>
    </submittedName>
</protein>
<comment type="caution">
    <text evidence="1">The sequence shown here is derived from an EMBL/GenBank/DDBJ whole genome shotgun (WGS) entry which is preliminary data.</text>
</comment>
<gene>
    <name evidence="1" type="ORF">AJ80_00499</name>
</gene>
<dbReference type="AlphaFoldDB" id="A0A2B7Z3S5"/>
<name>A0A2B7Z3S5_POLH7</name>
<organism evidence="1 2">
    <name type="scientific">Polytolypa hystricis (strain UAMH7299)</name>
    <dbReference type="NCBI Taxonomy" id="1447883"/>
    <lineage>
        <taxon>Eukaryota</taxon>
        <taxon>Fungi</taxon>
        <taxon>Dikarya</taxon>
        <taxon>Ascomycota</taxon>
        <taxon>Pezizomycotina</taxon>
        <taxon>Eurotiomycetes</taxon>
        <taxon>Eurotiomycetidae</taxon>
        <taxon>Onygenales</taxon>
        <taxon>Onygenales incertae sedis</taxon>
        <taxon>Polytolypa</taxon>
    </lineage>
</organism>